<dbReference type="PROSITE" id="PS51192">
    <property type="entry name" value="HELICASE_ATP_BIND_1"/>
    <property type="match status" value="1"/>
</dbReference>
<keyword evidence="3 9" id="KW-0378">Hydrolase</keyword>
<keyword evidence="6" id="KW-0346">Stress response</keyword>
<evidence type="ECO:0000256" key="4">
    <source>
        <dbReference type="ARBA" id="ARBA00022806"/>
    </source>
</evidence>
<dbReference type="GO" id="GO:0003724">
    <property type="term" value="F:RNA helicase activity"/>
    <property type="evidence" value="ECO:0007669"/>
    <property type="project" value="UniProtKB-EC"/>
</dbReference>
<dbReference type="Proteomes" id="UP001224418">
    <property type="component" value="Unassembled WGS sequence"/>
</dbReference>
<dbReference type="GO" id="GO:0016787">
    <property type="term" value="F:hydrolase activity"/>
    <property type="evidence" value="ECO:0007669"/>
    <property type="project" value="UniProtKB-KW"/>
</dbReference>
<dbReference type="Pfam" id="PF25399">
    <property type="entry name" value="DeaD_dimer"/>
    <property type="match status" value="1"/>
</dbReference>
<dbReference type="InterPro" id="IPR001650">
    <property type="entry name" value="Helicase_C-like"/>
</dbReference>
<gene>
    <name evidence="13" type="ORF">QOZ93_002159</name>
</gene>
<proteinExistence type="inferred from homology"/>
<dbReference type="SMART" id="SM00487">
    <property type="entry name" value="DEXDc"/>
    <property type="match status" value="1"/>
</dbReference>
<organism evidence="13 14">
    <name type="scientific">Hathewaya limosa</name>
    <name type="common">Clostridium limosum</name>
    <dbReference type="NCBI Taxonomy" id="1536"/>
    <lineage>
        <taxon>Bacteria</taxon>
        <taxon>Bacillati</taxon>
        <taxon>Bacillota</taxon>
        <taxon>Clostridia</taxon>
        <taxon>Eubacteriales</taxon>
        <taxon>Clostridiaceae</taxon>
        <taxon>Hathewaya</taxon>
    </lineage>
</organism>
<evidence type="ECO:0000256" key="2">
    <source>
        <dbReference type="ARBA" id="ARBA00022741"/>
    </source>
</evidence>
<evidence type="ECO:0000256" key="8">
    <source>
        <dbReference type="PROSITE-ProRule" id="PRU00552"/>
    </source>
</evidence>
<dbReference type="SMART" id="SM00490">
    <property type="entry name" value="HELICc"/>
    <property type="match status" value="1"/>
</dbReference>
<dbReference type="PROSITE" id="PS51194">
    <property type="entry name" value="HELICASE_CTER"/>
    <property type="match status" value="1"/>
</dbReference>
<dbReference type="InterPro" id="IPR014014">
    <property type="entry name" value="RNA_helicase_DEAD_Q_motif"/>
</dbReference>
<evidence type="ECO:0000256" key="7">
    <source>
        <dbReference type="ARBA" id="ARBA00038437"/>
    </source>
</evidence>
<dbReference type="Gene3D" id="3.40.50.300">
    <property type="entry name" value="P-loop containing nucleotide triphosphate hydrolases"/>
    <property type="match status" value="2"/>
</dbReference>
<dbReference type="Pfam" id="PF03880">
    <property type="entry name" value="DbpA"/>
    <property type="match status" value="1"/>
</dbReference>
<evidence type="ECO:0000256" key="6">
    <source>
        <dbReference type="ARBA" id="ARBA00023016"/>
    </source>
</evidence>
<dbReference type="Gene3D" id="3.30.70.330">
    <property type="match status" value="1"/>
</dbReference>
<name>A0ABU0JTI1_HATLI</name>
<accession>A0ABU0JTI1</accession>
<evidence type="ECO:0000259" key="11">
    <source>
        <dbReference type="PROSITE" id="PS51194"/>
    </source>
</evidence>
<evidence type="ECO:0000259" key="10">
    <source>
        <dbReference type="PROSITE" id="PS51192"/>
    </source>
</evidence>
<keyword evidence="5 9" id="KW-0067">ATP-binding</keyword>
<dbReference type="CDD" id="cd18787">
    <property type="entry name" value="SF2_C_DEAD"/>
    <property type="match status" value="1"/>
</dbReference>
<evidence type="ECO:0000256" key="3">
    <source>
        <dbReference type="ARBA" id="ARBA00022801"/>
    </source>
</evidence>
<dbReference type="EMBL" id="JAUSWN010000019">
    <property type="protein sequence ID" value="MDQ0480411.1"/>
    <property type="molecule type" value="Genomic_DNA"/>
</dbReference>
<dbReference type="Pfam" id="PF00270">
    <property type="entry name" value="DEAD"/>
    <property type="match status" value="1"/>
</dbReference>
<comment type="similarity">
    <text evidence="7 9">Belongs to the DEAD box helicase family.</text>
</comment>
<protein>
    <submittedName>
        <fullName evidence="13">ATP-dependent RNA helicase DeaD</fullName>
        <ecNumber evidence="13">3.6.4.13</ecNumber>
    </submittedName>
</protein>
<dbReference type="SUPFAM" id="SSF52540">
    <property type="entry name" value="P-loop containing nucleoside triphosphate hydrolases"/>
    <property type="match status" value="1"/>
</dbReference>
<feature type="short sequence motif" description="Q motif" evidence="8">
    <location>
        <begin position="4"/>
        <end position="32"/>
    </location>
</feature>
<keyword evidence="14" id="KW-1185">Reference proteome</keyword>
<evidence type="ECO:0000256" key="1">
    <source>
        <dbReference type="ARBA" id="ARBA00022490"/>
    </source>
</evidence>
<evidence type="ECO:0000313" key="13">
    <source>
        <dbReference type="EMBL" id="MDQ0480411.1"/>
    </source>
</evidence>
<dbReference type="InterPro" id="IPR027417">
    <property type="entry name" value="P-loop_NTPase"/>
</dbReference>
<comment type="caution">
    <text evidence="13">The sequence shown here is derived from an EMBL/GenBank/DDBJ whole genome shotgun (WGS) entry which is preliminary data.</text>
</comment>
<dbReference type="EC" id="3.6.4.13" evidence="13"/>
<evidence type="ECO:0000256" key="5">
    <source>
        <dbReference type="ARBA" id="ARBA00022840"/>
    </source>
</evidence>
<dbReference type="RefSeq" id="WP_307356384.1">
    <property type="nucleotide sequence ID" value="NZ_BAAACJ010000007.1"/>
</dbReference>
<dbReference type="InterPro" id="IPR014001">
    <property type="entry name" value="Helicase_ATP-bd"/>
</dbReference>
<feature type="domain" description="Helicase C-terminal" evidence="11">
    <location>
        <begin position="217"/>
        <end position="378"/>
    </location>
</feature>
<dbReference type="InterPro" id="IPR000629">
    <property type="entry name" value="RNA-helicase_DEAD-box_CS"/>
</dbReference>
<dbReference type="PANTHER" id="PTHR47959:SF1">
    <property type="entry name" value="ATP-DEPENDENT RNA HELICASE DBPA"/>
    <property type="match status" value="1"/>
</dbReference>
<keyword evidence="4 9" id="KW-0347">Helicase</keyword>
<reference evidence="13 14" key="1">
    <citation type="submission" date="2023-07" db="EMBL/GenBank/DDBJ databases">
        <title>Genomic Encyclopedia of Type Strains, Phase IV (KMG-IV): sequencing the most valuable type-strain genomes for metagenomic binning, comparative biology and taxonomic classification.</title>
        <authorList>
            <person name="Goeker M."/>
        </authorList>
    </citation>
    <scope>NUCLEOTIDE SEQUENCE [LARGE SCALE GENOMIC DNA]</scope>
    <source>
        <strain evidence="13 14">DSM 1400</strain>
    </source>
</reference>
<dbReference type="InterPro" id="IPR057325">
    <property type="entry name" value="DeaD_dimer"/>
</dbReference>
<sequence>MTNVRFENLNISEEMKKAIKDMGFEEATPIQSQAIPLVLEGEDIVGLAQTGTGKTAAFGVATLDKIDKAIKGVQLMVLCPTRELALQVSEEFEKLCKYKKEVKIISVYGGDPISRQIRALKQGANVVIGTPGRVMDHMRRGSLKLDKLNTLILDEADEMLNMGFREDIETIIGSIEHDIQKLLFSATMKKNIMEIVDTYLKNPKKVQIKSKEVTTPNITQKYICIKESDKEEALCRIIDFKNPKVTLIFCNTKRKVDELFDSLQQKGYLCEKIHGDMKQNVRNTVITKVKKGDIKVLIATDVAARGLDIDDVDMVFNYDVPTHEEYYVHRIGRTGRAGREGTSITLVSRREMRILKDIMRYTKKQMEEEQIPSAKDIENLKLQEYMNKIKEKCNSKVTKKYSTIIDELIEEGYSIIDLLAAMIDLEVNIGDIKEIVAEKEEKSSNRKKSTNKGMKRFFINIGRNKKVKPEDILKALVTGTDIKGKDIGTIDMYDKFSFVEVNDKFANDVLNKASKNKIRGMRINIEVAGKKK</sequence>
<feature type="domain" description="Helicase ATP-binding" evidence="10">
    <location>
        <begin position="35"/>
        <end position="206"/>
    </location>
</feature>
<dbReference type="InterPro" id="IPR050079">
    <property type="entry name" value="DEAD_box_RNA_helicase"/>
</dbReference>
<dbReference type="InterPro" id="IPR011545">
    <property type="entry name" value="DEAD/DEAH_box_helicase_dom"/>
</dbReference>
<dbReference type="InterPro" id="IPR005580">
    <property type="entry name" value="DbpA/CsdA_RNA-bd_dom"/>
</dbReference>
<evidence type="ECO:0000313" key="14">
    <source>
        <dbReference type="Proteomes" id="UP001224418"/>
    </source>
</evidence>
<dbReference type="PANTHER" id="PTHR47959">
    <property type="entry name" value="ATP-DEPENDENT RNA HELICASE RHLE-RELATED"/>
    <property type="match status" value="1"/>
</dbReference>
<dbReference type="InterPro" id="IPR012677">
    <property type="entry name" value="Nucleotide-bd_a/b_plait_sf"/>
</dbReference>
<dbReference type="PROSITE" id="PS51195">
    <property type="entry name" value="Q_MOTIF"/>
    <property type="match status" value="1"/>
</dbReference>
<dbReference type="Pfam" id="PF00271">
    <property type="entry name" value="Helicase_C"/>
    <property type="match status" value="1"/>
</dbReference>
<dbReference type="CDD" id="cd00268">
    <property type="entry name" value="DEADc"/>
    <property type="match status" value="1"/>
</dbReference>
<dbReference type="CDD" id="cd12252">
    <property type="entry name" value="RRM_DbpA"/>
    <property type="match status" value="1"/>
</dbReference>
<keyword evidence="2 9" id="KW-0547">Nucleotide-binding</keyword>
<dbReference type="PROSITE" id="PS00039">
    <property type="entry name" value="DEAD_ATP_HELICASE"/>
    <property type="match status" value="1"/>
</dbReference>
<keyword evidence="1" id="KW-0963">Cytoplasm</keyword>
<dbReference type="InterPro" id="IPR044742">
    <property type="entry name" value="DEAD/DEAH_RhlB"/>
</dbReference>
<evidence type="ECO:0000259" key="12">
    <source>
        <dbReference type="PROSITE" id="PS51195"/>
    </source>
</evidence>
<evidence type="ECO:0000256" key="9">
    <source>
        <dbReference type="RuleBase" id="RU000492"/>
    </source>
</evidence>
<feature type="domain" description="DEAD-box RNA helicase Q" evidence="12">
    <location>
        <begin position="4"/>
        <end position="32"/>
    </location>
</feature>